<comment type="caution">
    <text evidence="2">The sequence shown here is derived from an EMBL/GenBank/DDBJ whole genome shotgun (WGS) entry which is preliminary data.</text>
</comment>
<evidence type="ECO:0000313" key="2">
    <source>
        <dbReference type="EMBL" id="MCI68759.1"/>
    </source>
</evidence>
<reference evidence="2 3" key="1">
    <citation type="journal article" date="2018" name="Front. Plant Sci.">
        <title>Red Clover (Trifolium pratense) and Zigzag Clover (T. medium) - A Picture of Genomic Similarities and Differences.</title>
        <authorList>
            <person name="Dluhosova J."/>
            <person name="Istvanek J."/>
            <person name="Nedelnik J."/>
            <person name="Repkova J."/>
        </authorList>
    </citation>
    <scope>NUCLEOTIDE SEQUENCE [LARGE SCALE GENOMIC DNA]</scope>
    <source>
        <strain evidence="3">cv. 10/8</strain>
        <tissue evidence="2">Leaf</tissue>
    </source>
</reference>
<dbReference type="Pfam" id="PF07727">
    <property type="entry name" value="RVT_2"/>
    <property type="match status" value="1"/>
</dbReference>
<feature type="domain" description="Reverse transcriptase Ty1/copia-type" evidence="1">
    <location>
        <begin position="2"/>
        <end position="65"/>
    </location>
</feature>
<evidence type="ECO:0000313" key="3">
    <source>
        <dbReference type="Proteomes" id="UP000265520"/>
    </source>
</evidence>
<dbReference type="Proteomes" id="UP000265520">
    <property type="component" value="Unassembled WGS sequence"/>
</dbReference>
<evidence type="ECO:0000259" key="1">
    <source>
        <dbReference type="Pfam" id="PF07727"/>
    </source>
</evidence>
<name>A0A392U5K7_9FABA</name>
<proteinExistence type="predicted"/>
<protein>
    <submittedName>
        <fullName evidence="2">Retrotransposon protein</fullName>
    </submittedName>
</protein>
<feature type="non-terminal residue" evidence="2">
    <location>
        <position position="71"/>
    </location>
</feature>
<accession>A0A392U5K7</accession>
<dbReference type="EMBL" id="LXQA010742372">
    <property type="protein sequence ID" value="MCI68759.1"/>
    <property type="molecule type" value="Genomic_DNA"/>
</dbReference>
<dbReference type="AlphaFoldDB" id="A0A392U5K7"/>
<organism evidence="2 3">
    <name type="scientific">Trifolium medium</name>
    <dbReference type="NCBI Taxonomy" id="97028"/>
    <lineage>
        <taxon>Eukaryota</taxon>
        <taxon>Viridiplantae</taxon>
        <taxon>Streptophyta</taxon>
        <taxon>Embryophyta</taxon>
        <taxon>Tracheophyta</taxon>
        <taxon>Spermatophyta</taxon>
        <taxon>Magnoliopsida</taxon>
        <taxon>eudicotyledons</taxon>
        <taxon>Gunneridae</taxon>
        <taxon>Pentapetalae</taxon>
        <taxon>rosids</taxon>
        <taxon>fabids</taxon>
        <taxon>Fabales</taxon>
        <taxon>Fabaceae</taxon>
        <taxon>Papilionoideae</taxon>
        <taxon>50 kb inversion clade</taxon>
        <taxon>NPAAA clade</taxon>
        <taxon>Hologalegina</taxon>
        <taxon>IRL clade</taxon>
        <taxon>Trifolieae</taxon>
        <taxon>Trifolium</taxon>
    </lineage>
</organism>
<keyword evidence="3" id="KW-1185">Reference proteome</keyword>
<dbReference type="InterPro" id="IPR013103">
    <property type="entry name" value="RVT_2"/>
</dbReference>
<sequence length="71" mass="8232">MDKLKSKLSKEFETKNLGAVKKILGMEIRREWINRKLFLSQKGYLERVVERFGVKGAKSVVTPLAPHFRLS</sequence>